<organism evidence="4 5">
    <name type="scientific">Branchiostoma lanceolatum</name>
    <name type="common">Common lancelet</name>
    <name type="synonym">Amphioxus lanceolatum</name>
    <dbReference type="NCBI Taxonomy" id="7740"/>
    <lineage>
        <taxon>Eukaryota</taxon>
        <taxon>Metazoa</taxon>
        <taxon>Chordata</taxon>
        <taxon>Cephalochordata</taxon>
        <taxon>Leptocardii</taxon>
        <taxon>Amphioxiformes</taxon>
        <taxon>Branchiostomatidae</taxon>
        <taxon>Branchiostoma</taxon>
    </lineage>
</organism>
<evidence type="ECO:0000313" key="4">
    <source>
        <dbReference type="EMBL" id="CAH1246081.1"/>
    </source>
</evidence>
<evidence type="ECO:0000256" key="1">
    <source>
        <dbReference type="ARBA" id="ARBA00023098"/>
    </source>
</evidence>
<dbReference type="InterPro" id="IPR052580">
    <property type="entry name" value="Lipid_Hydrolase"/>
</dbReference>
<dbReference type="CDD" id="cd07207">
    <property type="entry name" value="Pat_ExoU_VipD_like"/>
    <property type="match status" value="1"/>
</dbReference>
<evidence type="ECO:0000313" key="5">
    <source>
        <dbReference type="Proteomes" id="UP000838412"/>
    </source>
</evidence>
<dbReference type="OrthoDB" id="9977503at2759"/>
<dbReference type="PANTHER" id="PTHR46394">
    <property type="entry name" value="ANNEXIN"/>
    <property type="match status" value="1"/>
</dbReference>
<protein>
    <submittedName>
        <fullName evidence="4">Hypp7652 protein</fullName>
    </submittedName>
</protein>
<feature type="active site" description="Nucleophile" evidence="2">
    <location>
        <position position="78"/>
    </location>
</feature>
<keyword evidence="5" id="KW-1185">Reference proteome</keyword>
<feature type="short sequence motif" description="GXGXXG" evidence="2">
    <location>
        <begin position="47"/>
        <end position="52"/>
    </location>
</feature>
<feature type="domain" description="PNPLA" evidence="3">
    <location>
        <begin position="43"/>
        <end position="265"/>
    </location>
</feature>
<sequence>MWQSGRERASGIWRRWNPDKPKPLLPQASGVYYSHLSDEFENLVLKGGGAKGIAYIGACKVLDDAGILKNIKRFAGTSAGAITASLLAIGMSPQEMLEELSQKNLMDLMDPPVKYGWSNLMNWLPHIPGVPSWLTVDRMSMAIAAITERGVCEGEDFLNWFGDVLDRHLERLHPEEYKKGLNKDITFDKLHHMLGKELCIVAYNMVLDSETYFHVKTTPMVKIREAVRMSMSIPGLFKPYDGFQFPEFTFIDGGLAANYPIWAYDGWYLSMEEKNTFQNKLAPLEDDVEKGKKIRKMFHPENRRKDRFGTRNDKTLGILMFSSKDREMYQEEFETRLEKIAKDNPNFIKEPPSTEMYKKYREERNKSEEARYSAQTVLGKLVGRHIKGLIEYFEGKRDELPPVPGAPEPATLDRELFRDENIKALNATTKEEAFKMLMLDDDGKLTTAMLNKIYKNAGPLQLAKRKYLGNRLVSDPLQFYGAMLEFVGNDSGIEEDDIPRSIAIDVDYVGTLDFHMAPEDMEFLVEQGAVATIAFLEERKNE</sequence>
<accession>A0A8K0ECL7</accession>
<dbReference type="EMBL" id="OV696700">
    <property type="protein sequence ID" value="CAH1246081.1"/>
    <property type="molecule type" value="Genomic_DNA"/>
</dbReference>
<keyword evidence="2" id="KW-0442">Lipid degradation</keyword>
<dbReference type="InterPro" id="IPR002641">
    <property type="entry name" value="PNPLA_dom"/>
</dbReference>
<keyword evidence="1 2" id="KW-0443">Lipid metabolism</keyword>
<gene>
    <name evidence="4" type="primary">Hypp7652</name>
    <name evidence="4" type="ORF">BLAG_LOCUS8224</name>
</gene>
<dbReference type="PROSITE" id="PS51635">
    <property type="entry name" value="PNPLA"/>
    <property type="match status" value="1"/>
</dbReference>
<reference evidence="4" key="1">
    <citation type="submission" date="2022-01" db="EMBL/GenBank/DDBJ databases">
        <authorList>
            <person name="Braso-Vives M."/>
        </authorList>
    </citation>
    <scope>NUCLEOTIDE SEQUENCE</scope>
</reference>
<dbReference type="SUPFAM" id="SSF52151">
    <property type="entry name" value="FabD/lysophospholipase-like"/>
    <property type="match status" value="1"/>
</dbReference>
<keyword evidence="2" id="KW-0378">Hydrolase</keyword>
<feature type="short sequence motif" description="GXSXG" evidence="2">
    <location>
        <begin position="76"/>
        <end position="80"/>
    </location>
</feature>
<dbReference type="PANTHER" id="PTHR46394:SF1">
    <property type="entry name" value="PNPLA DOMAIN-CONTAINING PROTEIN"/>
    <property type="match status" value="1"/>
</dbReference>
<dbReference type="Pfam" id="PF01734">
    <property type="entry name" value="Patatin"/>
    <property type="match status" value="1"/>
</dbReference>
<dbReference type="Gene3D" id="3.40.1090.10">
    <property type="entry name" value="Cytosolic phospholipase A2 catalytic domain"/>
    <property type="match status" value="2"/>
</dbReference>
<dbReference type="GO" id="GO:0016042">
    <property type="term" value="P:lipid catabolic process"/>
    <property type="evidence" value="ECO:0007669"/>
    <property type="project" value="UniProtKB-UniRule"/>
</dbReference>
<feature type="active site" description="Proton acceptor" evidence="2">
    <location>
        <position position="252"/>
    </location>
</feature>
<evidence type="ECO:0000259" key="3">
    <source>
        <dbReference type="PROSITE" id="PS51635"/>
    </source>
</evidence>
<feature type="short sequence motif" description="DGA/G" evidence="2">
    <location>
        <begin position="252"/>
        <end position="254"/>
    </location>
</feature>
<evidence type="ECO:0000256" key="2">
    <source>
        <dbReference type="PROSITE-ProRule" id="PRU01161"/>
    </source>
</evidence>
<dbReference type="AlphaFoldDB" id="A0A8K0ECL7"/>
<dbReference type="GO" id="GO:0016787">
    <property type="term" value="F:hydrolase activity"/>
    <property type="evidence" value="ECO:0007669"/>
    <property type="project" value="UniProtKB-UniRule"/>
</dbReference>
<dbReference type="Proteomes" id="UP000838412">
    <property type="component" value="Chromosome 15"/>
</dbReference>
<proteinExistence type="predicted"/>
<name>A0A8K0ECL7_BRALA</name>
<dbReference type="InterPro" id="IPR016035">
    <property type="entry name" value="Acyl_Trfase/lysoPLipase"/>
</dbReference>